<proteinExistence type="predicted"/>
<keyword evidence="1" id="KW-0456">Lyase</keyword>
<reference evidence="4" key="1">
    <citation type="submission" date="2017-04" db="EMBL/GenBank/DDBJ databases">
        <authorList>
            <person name="Varghese N."/>
            <person name="Submissions S."/>
        </authorList>
    </citation>
    <scope>NUCLEOTIDE SEQUENCE [LARGE SCALE GENOMIC DNA]</scope>
    <source>
        <strain evidence="4">RKEM611</strain>
    </source>
</reference>
<evidence type="ECO:0000259" key="2">
    <source>
        <dbReference type="Pfam" id="PF12697"/>
    </source>
</evidence>
<dbReference type="InterPro" id="IPR000073">
    <property type="entry name" value="AB_hydrolase_1"/>
</dbReference>
<name>A0A1Y6BIE7_9BACT</name>
<feature type="domain" description="AB hydrolase-1" evidence="2">
    <location>
        <begin position="18"/>
        <end position="255"/>
    </location>
</feature>
<evidence type="ECO:0000256" key="1">
    <source>
        <dbReference type="ARBA" id="ARBA00023239"/>
    </source>
</evidence>
<dbReference type="GO" id="GO:0016829">
    <property type="term" value="F:lyase activity"/>
    <property type="evidence" value="ECO:0007669"/>
    <property type="project" value="UniProtKB-KW"/>
</dbReference>
<dbReference type="Proteomes" id="UP000192907">
    <property type="component" value="Unassembled WGS sequence"/>
</dbReference>
<evidence type="ECO:0000313" key="3">
    <source>
        <dbReference type="EMBL" id="SMF11816.1"/>
    </source>
</evidence>
<protein>
    <submittedName>
        <fullName evidence="3">2-succinyl-6-hydroxy-2,4-cyclohexadiene-1-carboxylate synthase</fullName>
    </submittedName>
</protein>
<dbReference type="Gene3D" id="3.40.50.1820">
    <property type="entry name" value="alpha/beta hydrolase"/>
    <property type="match status" value="1"/>
</dbReference>
<dbReference type="STRING" id="1513793.SAMN06296036_105113"/>
<dbReference type="PANTHER" id="PTHR42916">
    <property type="entry name" value="2-SUCCINYL-5-ENOLPYRUVYL-6-HYDROXY-3-CYCLOHEXENE-1-CARBOXYLATE SYNTHASE"/>
    <property type="match status" value="1"/>
</dbReference>
<dbReference type="OrthoDB" id="9766486at2"/>
<organism evidence="3 4">
    <name type="scientific">Pseudobacteriovorax antillogorgiicola</name>
    <dbReference type="NCBI Taxonomy" id="1513793"/>
    <lineage>
        <taxon>Bacteria</taxon>
        <taxon>Pseudomonadati</taxon>
        <taxon>Bdellovibrionota</taxon>
        <taxon>Oligoflexia</taxon>
        <taxon>Oligoflexales</taxon>
        <taxon>Pseudobacteriovoracaceae</taxon>
        <taxon>Pseudobacteriovorax</taxon>
    </lineage>
</organism>
<dbReference type="EMBL" id="FWZT01000005">
    <property type="protein sequence ID" value="SMF11816.1"/>
    <property type="molecule type" value="Genomic_DNA"/>
</dbReference>
<gene>
    <name evidence="3" type="ORF">SAMN06296036_105113</name>
</gene>
<accession>A0A1Y6BIE7</accession>
<dbReference type="PANTHER" id="PTHR42916:SF1">
    <property type="entry name" value="PROTEIN PHYLLO, CHLOROPLASTIC"/>
    <property type="match status" value="1"/>
</dbReference>
<keyword evidence="4" id="KW-1185">Reference proteome</keyword>
<dbReference type="InterPro" id="IPR029058">
    <property type="entry name" value="AB_hydrolase_fold"/>
</dbReference>
<evidence type="ECO:0000313" key="4">
    <source>
        <dbReference type="Proteomes" id="UP000192907"/>
    </source>
</evidence>
<dbReference type="AlphaFoldDB" id="A0A1Y6BIE7"/>
<dbReference type="Pfam" id="PF12697">
    <property type="entry name" value="Abhydrolase_6"/>
    <property type="match status" value="1"/>
</dbReference>
<sequence>MTLFSRVVVGSKPVHLTVVMLHGFMGDHRDWLPVVQGLPQAGIKYVLYDLPCHGQSLLSEEANPWTDFESITRSLWQDIRSEQQGRLIVLGYSLGGRLALRLKAQCPGDIDHLLIESASFGISSLGERESRYQKDQFLLQDVLAGRRSFRDFLEAWYRLPLFRGLGACDGFEPMLARRLSQSPEQIQRSLQFLSVGSMVATDHFADDGKQLSFISGVDDKKYAAIMSQLPLSWKTYAVPGASHNVHLQQKHAFIDIVSRALGKYT</sequence>
<dbReference type="SUPFAM" id="SSF53474">
    <property type="entry name" value="alpha/beta-Hydrolases"/>
    <property type="match status" value="1"/>
</dbReference>
<dbReference type="RefSeq" id="WP_132317473.1">
    <property type="nucleotide sequence ID" value="NZ_FWZT01000005.1"/>
</dbReference>